<evidence type="ECO:0000259" key="2">
    <source>
        <dbReference type="PROSITE" id="PS50097"/>
    </source>
</evidence>
<feature type="domain" description="BTB" evidence="2">
    <location>
        <begin position="243"/>
        <end position="313"/>
    </location>
</feature>
<dbReference type="CDD" id="cd14733">
    <property type="entry name" value="BACK"/>
    <property type="match status" value="1"/>
</dbReference>
<accession>A0A6A5BC12</accession>
<dbReference type="SMART" id="SM00225">
    <property type="entry name" value="BTB"/>
    <property type="match status" value="1"/>
</dbReference>
<dbReference type="PANTHER" id="PTHR24413">
    <property type="entry name" value="SPECKLE-TYPE POZ PROTEIN"/>
    <property type="match status" value="1"/>
</dbReference>
<dbReference type="CDD" id="cd18186">
    <property type="entry name" value="BTB_POZ_ZBTB_KLHL-like"/>
    <property type="match status" value="1"/>
</dbReference>
<evidence type="ECO:0000313" key="3">
    <source>
        <dbReference type="EMBL" id="KAF0972281.1"/>
    </source>
</evidence>
<dbReference type="SUPFAM" id="SSF54695">
    <property type="entry name" value="POZ domain"/>
    <property type="match status" value="1"/>
</dbReference>
<reference evidence="3 4" key="1">
    <citation type="journal article" date="2019" name="Sci. Rep.">
        <title>Nanopore sequencing improves the draft genome of the human pathogenic amoeba Naegleria fowleri.</title>
        <authorList>
            <person name="Liechti N."/>
            <person name="Schurch N."/>
            <person name="Bruggmann R."/>
            <person name="Wittwer M."/>
        </authorList>
    </citation>
    <scope>NUCLEOTIDE SEQUENCE [LARGE SCALE GENOMIC DNA]</scope>
    <source>
        <strain evidence="3 4">ATCC 30894</strain>
    </source>
</reference>
<feature type="region of interest" description="Disordered" evidence="1">
    <location>
        <begin position="405"/>
        <end position="425"/>
    </location>
</feature>
<dbReference type="Gene3D" id="3.30.710.10">
    <property type="entry name" value="Potassium Channel Kv1.1, Chain A"/>
    <property type="match status" value="1"/>
</dbReference>
<keyword evidence="4" id="KW-1185">Reference proteome</keyword>
<comment type="caution">
    <text evidence="3">The sequence shown here is derived from an EMBL/GenBank/DDBJ whole genome shotgun (WGS) entry which is preliminary data.</text>
</comment>
<dbReference type="AlphaFoldDB" id="A0A6A5BC12"/>
<dbReference type="PROSITE" id="PS50097">
    <property type="entry name" value="BTB"/>
    <property type="match status" value="1"/>
</dbReference>
<dbReference type="InterPro" id="IPR000210">
    <property type="entry name" value="BTB/POZ_dom"/>
</dbReference>
<dbReference type="Pfam" id="PF00651">
    <property type="entry name" value="BTB"/>
    <property type="match status" value="1"/>
</dbReference>
<evidence type="ECO:0000256" key="1">
    <source>
        <dbReference type="SAM" id="MobiDB-lite"/>
    </source>
</evidence>
<dbReference type="Proteomes" id="UP000444721">
    <property type="component" value="Unassembled WGS sequence"/>
</dbReference>
<dbReference type="OrthoDB" id="6359816at2759"/>
<dbReference type="InterPro" id="IPR011333">
    <property type="entry name" value="SKP1/BTB/POZ_sf"/>
</dbReference>
<feature type="compositionally biased region" description="Polar residues" evidence="1">
    <location>
        <begin position="1"/>
        <end position="10"/>
    </location>
</feature>
<dbReference type="GeneID" id="68116401"/>
<dbReference type="EMBL" id="VFQX01000068">
    <property type="protein sequence ID" value="KAF0972281.1"/>
    <property type="molecule type" value="Genomic_DNA"/>
</dbReference>
<dbReference type="RefSeq" id="XP_044556996.1">
    <property type="nucleotide sequence ID" value="XM_044713115.1"/>
</dbReference>
<gene>
    <name evidence="3" type="ORF">FDP41_009184</name>
</gene>
<dbReference type="VEuPathDB" id="AmoebaDB:NfTy_060530"/>
<dbReference type="OMA" id="RIEVDCT"/>
<organism evidence="3 4">
    <name type="scientific">Naegleria fowleri</name>
    <name type="common">Brain eating amoeba</name>
    <dbReference type="NCBI Taxonomy" id="5763"/>
    <lineage>
        <taxon>Eukaryota</taxon>
        <taxon>Discoba</taxon>
        <taxon>Heterolobosea</taxon>
        <taxon>Tetramitia</taxon>
        <taxon>Eutetramitia</taxon>
        <taxon>Vahlkampfiidae</taxon>
        <taxon>Naegleria</taxon>
    </lineage>
</organism>
<feature type="region of interest" description="Disordered" evidence="1">
    <location>
        <begin position="1"/>
        <end position="25"/>
    </location>
</feature>
<name>A0A6A5BC12_NAEFO</name>
<protein>
    <recommendedName>
        <fullName evidence="2">BTB domain-containing protein</fullName>
    </recommendedName>
</protein>
<dbReference type="VEuPathDB" id="AmoebaDB:FDP41_009184"/>
<evidence type="ECO:0000313" key="4">
    <source>
        <dbReference type="Proteomes" id="UP000444721"/>
    </source>
</evidence>
<dbReference type="VEuPathDB" id="AmoebaDB:NF0105830"/>
<proteinExistence type="predicted"/>
<feature type="compositionally biased region" description="Polar residues" evidence="1">
    <location>
        <begin position="407"/>
        <end position="424"/>
    </location>
</feature>
<sequence length="439" mass="49377">MIASSSLQLSQEDETIPVRLEEPTSAAEDYQQGLKGDEQWVSEVLDFSSSYSGALGGSYGPINVIGPCSVFPAMRSSGTCWCPQTANGPQFITVTFEKPVIAKAIHVYESSHAGSIIKISCKKYKEGEENQKASKVSKLVTTVSNVITGGSAVPHLNYNSNEWVTLFERSAPEYVHGKAVDFCPPLKHRNIKTRIIRIDMQLSGWSEIDAIKLVGKPNFEVVESKLTALSAVYKKMFNDALFTDVTLVHTKSGKQIKAHKSILTRRSEFFKAMVECEMIESKTSMIEFDEDISFDIFESVIEYIYTNHIELNMDNIFYVYVLADKLLIHSLCTYCGRKFSTFINDENVFKLSQIAKQFRSYKLNEIAMEWIVDSYTELFLVKEFAELDKDDLLVICRRLAEKHSKDSGSSQTNVPQAKESSLMTPSDIGYDCSWDGSKI</sequence>